<dbReference type="PROSITE" id="PS00108">
    <property type="entry name" value="PROTEIN_KINASE_ST"/>
    <property type="match status" value="1"/>
</dbReference>
<dbReference type="EMBL" id="CM001883">
    <property type="protein sequence ID" value="EOY09120.1"/>
    <property type="molecule type" value="Genomic_DNA"/>
</dbReference>
<dbReference type="SMART" id="SM00220">
    <property type="entry name" value="S_TKc"/>
    <property type="match status" value="1"/>
</dbReference>
<evidence type="ECO:0000256" key="14">
    <source>
        <dbReference type="ARBA" id="ARBA00022840"/>
    </source>
</evidence>
<protein>
    <recommendedName>
        <fullName evidence="3">non-specific serine/threonine protein kinase</fullName>
        <ecNumber evidence="3">2.7.11.1</ecNumber>
    </recommendedName>
</protein>
<keyword evidence="15 22" id="KW-1133">Transmembrane helix</keyword>
<evidence type="ECO:0000256" key="7">
    <source>
        <dbReference type="ARBA" id="ARBA00022614"/>
    </source>
</evidence>
<dbReference type="HOGENOM" id="CLU_000288_22_0_1"/>
<dbReference type="PANTHER" id="PTHR27008:SF610">
    <property type="entry name" value="SERINE-THREONINE_TYROSINE-PROTEIN KINASE CATALYTIC DOMAIN-CONTAINING PROTEIN"/>
    <property type="match status" value="1"/>
</dbReference>
<evidence type="ECO:0000256" key="3">
    <source>
        <dbReference type="ARBA" id="ARBA00012513"/>
    </source>
</evidence>
<dbReference type="InterPro" id="IPR000719">
    <property type="entry name" value="Prot_kinase_dom"/>
</dbReference>
<keyword evidence="18" id="KW-0325">Glycoprotein</keyword>
<dbReference type="eggNOG" id="ENOG502QPYS">
    <property type="taxonomic scope" value="Eukaryota"/>
</dbReference>
<dbReference type="Pfam" id="PF00560">
    <property type="entry name" value="LRR_1"/>
    <property type="match status" value="5"/>
</dbReference>
<evidence type="ECO:0000256" key="19">
    <source>
        <dbReference type="ARBA" id="ARBA00047899"/>
    </source>
</evidence>
<evidence type="ECO:0000256" key="18">
    <source>
        <dbReference type="ARBA" id="ARBA00023180"/>
    </source>
</evidence>
<dbReference type="Gene3D" id="3.30.200.20">
    <property type="entry name" value="Phosphorylase Kinase, domain 1"/>
    <property type="match status" value="1"/>
</dbReference>
<dbReference type="FunFam" id="3.80.10.10:FF:000288">
    <property type="entry name" value="LRR receptor-like serine/threonine-protein kinase EFR"/>
    <property type="match status" value="1"/>
</dbReference>
<accession>A0A061EVK5</accession>
<dbReference type="InterPro" id="IPR055414">
    <property type="entry name" value="LRR_R13L4/SHOC2-like"/>
</dbReference>
<evidence type="ECO:0000256" key="21">
    <source>
        <dbReference type="PROSITE-ProRule" id="PRU10141"/>
    </source>
</evidence>
<keyword evidence="8" id="KW-0808">Transferase</keyword>
<dbReference type="FunCoup" id="A0A061EVK5">
    <property type="interactions" value="207"/>
</dbReference>
<evidence type="ECO:0000256" key="5">
    <source>
        <dbReference type="ARBA" id="ARBA00022527"/>
    </source>
</evidence>
<keyword evidence="7" id="KW-0433">Leucine-rich repeat</keyword>
<evidence type="ECO:0000256" key="1">
    <source>
        <dbReference type="ARBA" id="ARBA00004162"/>
    </source>
</evidence>
<keyword evidence="25" id="KW-1185">Reference proteome</keyword>
<evidence type="ECO:0000256" key="4">
    <source>
        <dbReference type="ARBA" id="ARBA00022475"/>
    </source>
</evidence>
<dbReference type="InterPro" id="IPR008271">
    <property type="entry name" value="Ser/Thr_kinase_AS"/>
</dbReference>
<comment type="catalytic activity">
    <reaction evidence="20">
        <text>L-seryl-[protein] + ATP = O-phospho-L-seryl-[protein] + ADP + H(+)</text>
        <dbReference type="Rhea" id="RHEA:17989"/>
        <dbReference type="Rhea" id="RHEA-COMP:9863"/>
        <dbReference type="Rhea" id="RHEA-COMP:11604"/>
        <dbReference type="ChEBI" id="CHEBI:15378"/>
        <dbReference type="ChEBI" id="CHEBI:29999"/>
        <dbReference type="ChEBI" id="CHEBI:30616"/>
        <dbReference type="ChEBI" id="CHEBI:83421"/>
        <dbReference type="ChEBI" id="CHEBI:456216"/>
        <dbReference type="EC" id="2.7.11.1"/>
    </reaction>
</comment>
<evidence type="ECO:0000313" key="24">
    <source>
        <dbReference type="EMBL" id="EOY09120.1"/>
    </source>
</evidence>
<dbReference type="Gramene" id="EOY09120">
    <property type="protein sequence ID" value="EOY09120"/>
    <property type="gene ID" value="TCM_024506"/>
</dbReference>
<keyword evidence="5" id="KW-0723">Serine/threonine-protein kinase</keyword>
<dbReference type="Proteomes" id="UP000026915">
    <property type="component" value="Chromosome 5"/>
</dbReference>
<proteinExistence type="inferred from homology"/>
<keyword evidence="17" id="KW-0675">Receptor</keyword>
<evidence type="ECO:0000256" key="13">
    <source>
        <dbReference type="ARBA" id="ARBA00022777"/>
    </source>
</evidence>
<dbReference type="FunFam" id="3.80.10.10:FF:000095">
    <property type="entry name" value="LRR receptor-like serine/threonine-protein kinase GSO1"/>
    <property type="match status" value="1"/>
</dbReference>
<evidence type="ECO:0000256" key="9">
    <source>
        <dbReference type="ARBA" id="ARBA00022692"/>
    </source>
</evidence>
<dbReference type="PANTHER" id="PTHR27008">
    <property type="entry name" value="OS04G0122200 PROTEIN"/>
    <property type="match status" value="1"/>
</dbReference>
<dbReference type="Gene3D" id="1.10.510.10">
    <property type="entry name" value="Transferase(Phosphotransferase) domain 1"/>
    <property type="match status" value="1"/>
</dbReference>
<evidence type="ECO:0000256" key="8">
    <source>
        <dbReference type="ARBA" id="ARBA00022679"/>
    </source>
</evidence>
<dbReference type="GO" id="GO:0005524">
    <property type="term" value="F:ATP binding"/>
    <property type="evidence" value="ECO:0007669"/>
    <property type="project" value="UniProtKB-UniRule"/>
</dbReference>
<evidence type="ECO:0000313" key="25">
    <source>
        <dbReference type="Proteomes" id="UP000026915"/>
    </source>
</evidence>
<evidence type="ECO:0000256" key="22">
    <source>
        <dbReference type="SAM" id="Phobius"/>
    </source>
</evidence>
<feature type="binding site" evidence="21">
    <location>
        <position position="744"/>
    </location>
    <ligand>
        <name>ATP</name>
        <dbReference type="ChEBI" id="CHEBI:30616"/>
    </ligand>
</feature>
<dbReference type="InterPro" id="IPR017441">
    <property type="entry name" value="Protein_kinase_ATP_BS"/>
</dbReference>
<feature type="transmembrane region" description="Helical" evidence="22">
    <location>
        <begin position="661"/>
        <end position="684"/>
    </location>
</feature>
<keyword evidence="6" id="KW-0597">Phosphoprotein</keyword>
<reference evidence="24 25" key="1">
    <citation type="journal article" date="2013" name="Genome Biol.">
        <title>The genome sequence of the most widely cultivated cacao type and its use to identify candidate genes regulating pod color.</title>
        <authorList>
            <person name="Motamayor J.C."/>
            <person name="Mockaitis K."/>
            <person name="Schmutz J."/>
            <person name="Haiminen N."/>
            <person name="Iii D.L."/>
            <person name="Cornejo O."/>
            <person name="Findley S.D."/>
            <person name="Zheng P."/>
            <person name="Utro F."/>
            <person name="Royaert S."/>
            <person name="Saski C."/>
            <person name="Jenkins J."/>
            <person name="Podicheti R."/>
            <person name="Zhao M."/>
            <person name="Scheffler B.E."/>
            <person name="Stack J.C."/>
            <person name="Feltus F.A."/>
            <person name="Mustiga G.M."/>
            <person name="Amores F."/>
            <person name="Phillips W."/>
            <person name="Marelli J.P."/>
            <person name="May G.D."/>
            <person name="Shapiro H."/>
            <person name="Ma J."/>
            <person name="Bustamante C.D."/>
            <person name="Schnell R.J."/>
            <person name="Main D."/>
            <person name="Gilbert D."/>
            <person name="Parida L."/>
            <person name="Kuhn D.N."/>
        </authorList>
    </citation>
    <scope>NUCLEOTIDE SEQUENCE [LARGE SCALE GENOMIC DNA]</scope>
    <source>
        <strain evidence="25">cv. Matina 1-6</strain>
    </source>
</reference>
<evidence type="ECO:0000256" key="20">
    <source>
        <dbReference type="ARBA" id="ARBA00048679"/>
    </source>
</evidence>
<evidence type="ECO:0000256" key="17">
    <source>
        <dbReference type="ARBA" id="ARBA00023170"/>
    </source>
</evidence>
<dbReference type="Pfam" id="PF23598">
    <property type="entry name" value="LRR_14"/>
    <property type="match status" value="1"/>
</dbReference>
<dbReference type="InterPro" id="IPR011009">
    <property type="entry name" value="Kinase-like_dom_sf"/>
</dbReference>
<keyword evidence="11" id="KW-0677">Repeat</keyword>
<comment type="subcellular location">
    <subcellularLocation>
        <location evidence="1">Cell membrane</location>
        <topology evidence="1">Single-pass membrane protein</topology>
    </subcellularLocation>
</comment>
<keyword evidence="16 22" id="KW-0472">Membrane</keyword>
<dbReference type="Pfam" id="PF00069">
    <property type="entry name" value="Pkinase"/>
    <property type="match status" value="1"/>
</dbReference>
<evidence type="ECO:0000256" key="12">
    <source>
        <dbReference type="ARBA" id="ARBA00022741"/>
    </source>
</evidence>
<dbReference type="EC" id="2.7.11.1" evidence="3"/>
<comment type="catalytic activity">
    <reaction evidence="19">
        <text>L-threonyl-[protein] + ATP = O-phospho-L-threonyl-[protein] + ADP + H(+)</text>
        <dbReference type="Rhea" id="RHEA:46608"/>
        <dbReference type="Rhea" id="RHEA-COMP:11060"/>
        <dbReference type="Rhea" id="RHEA-COMP:11605"/>
        <dbReference type="ChEBI" id="CHEBI:15378"/>
        <dbReference type="ChEBI" id="CHEBI:30013"/>
        <dbReference type="ChEBI" id="CHEBI:30616"/>
        <dbReference type="ChEBI" id="CHEBI:61977"/>
        <dbReference type="ChEBI" id="CHEBI:456216"/>
        <dbReference type="EC" id="2.7.11.1"/>
    </reaction>
</comment>
<dbReference type="InterPro" id="IPR051809">
    <property type="entry name" value="Plant_receptor-like_S/T_kinase"/>
</dbReference>
<dbReference type="Gene3D" id="3.80.10.10">
    <property type="entry name" value="Ribonuclease Inhibitor"/>
    <property type="match status" value="4"/>
</dbReference>
<dbReference type="SUPFAM" id="SSF56112">
    <property type="entry name" value="Protein kinase-like (PK-like)"/>
    <property type="match status" value="1"/>
</dbReference>
<keyword evidence="9 22" id="KW-0812">Transmembrane</keyword>
<evidence type="ECO:0000256" key="11">
    <source>
        <dbReference type="ARBA" id="ARBA00022737"/>
    </source>
</evidence>
<dbReference type="SUPFAM" id="SSF52058">
    <property type="entry name" value="L domain-like"/>
    <property type="match status" value="2"/>
</dbReference>
<evidence type="ECO:0000256" key="2">
    <source>
        <dbReference type="ARBA" id="ARBA00008684"/>
    </source>
</evidence>
<gene>
    <name evidence="24" type="ORF">TCM_024506</name>
</gene>
<name>A0A061EVK5_THECC</name>
<dbReference type="InterPro" id="IPR013210">
    <property type="entry name" value="LRR_N_plant-typ"/>
</dbReference>
<evidence type="ECO:0000256" key="15">
    <source>
        <dbReference type="ARBA" id="ARBA00022989"/>
    </source>
</evidence>
<keyword evidence="13 24" id="KW-0418">Kinase</keyword>
<sequence>MHLKVSWSLNFSVHVAVILIFCFNLKSPYLLGSATFVVNGNETDRQALLQFKAKMSGDQLGIMRLWNSSVHFCQWRGVKCSQRLQRVTKLDLRALRLMGSISPFIGNLSFLRMLNLQNNSFSLGVPQEIGRLSRLQQLTLDRNFISGEIPSNLSGCSKLRRLYIGHNLLAGEIPATLSRLSSLKELGFSNNTLSGSIPPSLGNLTSLGTIYLSLNRFTGVIPESLGQLNNLTIFSVAVNEISGTVPSSLFNLSHIRCLDIGENNFQGSLPSQLGFNMPYLRIFSVSLNQLSGPFPLSITNASNLITLQVVGNKFAGNMSSFRKLEKLQSLNIADNLLGSLGANDLKFLCSLTNNTSLEFVDISDNSFGGVLPECISNLSTAITVLAMQGNYILGRIPAGIGNLFNLEVLVAGENQLSGSIPSVIGRLQKLQLFAVNVNSISGGVPSSLGNLKMLIKLYLNDNNLQGNIPPSLGKCVNLVLLDLSNNNLSGSIPSQIAGLSSLSIGLALSSNRLTGVLPSEVGNLRNLGILDVSQNMLSGVIPNDLGNCIRLELLLMRGNFFQGSIPSSLSSLRGLTNLDISNNNLTGEIPKFLVTFDSLLYLNLSHNDFEGVVPVDGVFKNVSAAFLEGNAKLCGGTPQFHLPACDSLKQHRRRSTISRKLIIAIVSALFGVILVFSFIFGFWFRKKGKRPTSPNAENPCLRLSYQMILKATNGFSSANLVGTGSFGFVYKGVLEENRTIIAVKVFKLLSHGASRSFMAECNDFKALVYEFMANGSLEDWLHPPVGVNEAEAAKSLNIFQRLNVAVDVGCALEYLHYYCETPIVHCDLKPSNILLDDKMVGHVGDFGLAKFITSDMQNNTSSLSSSLGLRGTIGYAPPEYGLGSDVTTYGDVYSYGILLLEMFTGRRPTHDMFKDNLDLHKFVKIALPSRVAEIIDPILLQEGSGEDTMINHTSKESNPKDNKHLFYLNSIVEIGVACSVELPNQRMCMTDVVAELCSIRDKLLPTRSSGPTAAGTRWYFIG</sequence>
<dbReference type="InterPro" id="IPR003591">
    <property type="entry name" value="Leu-rich_rpt_typical-subtyp"/>
</dbReference>
<dbReference type="PROSITE" id="PS00107">
    <property type="entry name" value="PROTEIN_KINASE_ATP"/>
    <property type="match status" value="1"/>
</dbReference>
<evidence type="ECO:0000256" key="10">
    <source>
        <dbReference type="ARBA" id="ARBA00022729"/>
    </source>
</evidence>
<dbReference type="GO" id="GO:0005886">
    <property type="term" value="C:plasma membrane"/>
    <property type="evidence" value="ECO:0007669"/>
    <property type="project" value="UniProtKB-SubCell"/>
</dbReference>
<keyword evidence="12 21" id="KW-0547">Nucleotide-binding</keyword>
<dbReference type="AlphaFoldDB" id="A0A061EVK5"/>
<feature type="domain" description="Protein kinase" evidence="23">
    <location>
        <begin position="715"/>
        <end position="967"/>
    </location>
</feature>
<dbReference type="SMART" id="SM00369">
    <property type="entry name" value="LRR_TYP"/>
    <property type="match status" value="8"/>
</dbReference>
<keyword evidence="10" id="KW-0732">Signal</keyword>
<evidence type="ECO:0000256" key="6">
    <source>
        <dbReference type="ARBA" id="ARBA00022553"/>
    </source>
</evidence>
<dbReference type="InParanoid" id="A0A061EVK5"/>
<dbReference type="PROSITE" id="PS50011">
    <property type="entry name" value="PROTEIN_KINASE_DOM"/>
    <property type="match status" value="1"/>
</dbReference>
<evidence type="ECO:0000256" key="16">
    <source>
        <dbReference type="ARBA" id="ARBA00023136"/>
    </source>
</evidence>
<dbReference type="InterPro" id="IPR001611">
    <property type="entry name" value="Leu-rich_rpt"/>
</dbReference>
<dbReference type="OMA" id="TMEENSF"/>
<evidence type="ECO:0000259" key="23">
    <source>
        <dbReference type="PROSITE" id="PS50011"/>
    </source>
</evidence>
<keyword evidence="4" id="KW-1003">Cell membrane</keyword>
<dbReference type="InterPro" id="IPR032675">
    <property type="entry name" value="LRR_dom_sf"/>
</dbReference>
<dbReference type="GO" id="GO:0004674">
    <property type="term" value="F:protein serine/threonine kinase activity"/>
    <property type="evidence" value="ECO:0007669"/>
    <property type="project" value="UniProtKB-KW"/>
</dbReference>
<dbReference type="FunFam" id="1.10.510.10:FF:000358">
    <property type="entry name" value="Putative leucine-rich repeat receptor-like serine/threonine-protein kinase"/>
    <property type="match status" value="1"/>
</dbReference>
<dbReference type="Pfam" id="PF08263">
    <property type="entry name" value="LRRNT_2"/>
    <property type="match status" value="1"/>
</dbReference>
<organism evidence="24 25">
    <name type="scientific">Theobroma cacao</name>
    <name type="common">Cacao</name>
    <name type="synonym">Cocoa</name>
    <dbReference type="NCBI Taxonomy" id="3641"/>
    <lineage>
        <taxon>Eukaryota</taxon>
        <taxon>Viridiplantae</taxon>
        <taxon>Streptophyta</taxon>
        <taxon>Embryophyta</taxon>
        <taxon>Tracheophyta</taxon>
        <taxon>Spermatophyta</taxon>
        <taxon>Magnoliopsida</taxon>
        <taxon>eudicotyledons</taxon>
        <taxon>Gunneridae</taxon>
        <taxon>Pentapetalae</taxon>
        <taxon>rosids</taxon>
        <taxon>malvids</taxon>
        <taxon>Malvales</taxon>
        <taxon>Malvaceae</taxon>
        <taxon>Byttnerioideae</taxon>
        <taxon>Theobroma</taxon>
    </lineage>
</organism>
<comment type="similarity">
    <text evidence="2">Belongs to the protein kinase superfamily. Ser/Thr protein kinase family.</text>
</comment>
<keyword evidence="14 21" id="KW-0067">ATP-binding</keyword>